<dbReference type="Pfam" id="PF01103">
    <property type="entry name" value="Omp85"/>
    <property type="match status" value="1"/>
</dbReference>
<feature type="domain" description="Bacterial surface antigen (D15)" evidence="3">
    <location>
        <begin position="193"/>
        <end position="403"/>
    </location>
</feature>
<evidence type="ECO:0000313" key="5">
    <source>
        <dbReference type="Proteomes" id="UP001206788"/>
    </source>
</evidence>
<evidence type="ECO:0000256" key="1">
    <source>
        <dbReference type="ARBA" id="ARBA00004370"/>
    </source>
</evidence>
<dbReference type="Proteomes" id="UP001206788">
    <property type="component" value="Unassembled WGS sequence"/>
</dbReference>
<proteinExistence type="predicted"/>
<accession>A0ABT2G4G5</accession>
<dbReference type="EMBL" id="JANWGH010000001">
    <property type="protein sequence ID" value="MCS5489987.1"/>
    <property type="molecule type" value="Genomic_DNA"/>
</dbReference>
<comment type="caution">
    <text evidence="4">The sequence shown here is derived from an EMBL/GenBank/DDBJ whole genome shotgun (WGS) entry which is preliminary data.</text>
</comment>
<reference evidence="4 5" key="1">
    <citation type="submission" date="2022-08" db="EMBL/GenBank/DDBJ databases">
        <title>Algoriphagus sp. CAU 1643 isolated from mud.</title>
        <authorList>
            <person name="Kim W."/>
        </authorList>
    </citation>
    <scope>NUCLEOTIDE SEQUENCE [LARGE SCALE GENOMIC DNA]</scope>
    <source>
        <strain evidence="4 5">CAU 1643</strain>
    </source>
</reference>
<dbReference type="Gene3D" id="2.40.160.50">
    <property type="entry name" value="membrane protein fhac: a member of the omp85/tpsb transporter family"/>
    <property type="match status" value="1"/>
</dbReference>
<sequence length="403" mass="46481">MRTIFLTLIFWSFIFEFSFSQDQQEFQPNKFNDFKLVPLPAVASNPANGWMFGLAPSATWYMGDPESTKLSNLVGNLLYTTKKQWIFSIRSNIFTHENRLILMGDWRYFITSQPTYGLGSSTPNEPSQDPFFREPPGILWGEQQMDFSLIRFYETVLKRVSDSNFYLGLGYHLDIHSKIENFLLEDQTETQGQFTHDTYNSFHGFDTESYTLSGITLNAIYENRDVAVSPYEKNYAFVSLKINPSFLGSDQSSSTLLMDYRHYFNLNPDRKRHLIGVWAYGNFLMTGNLPYMNLPSLGWDMFGRSGRGYAQGRFRGENMLYSEVEYRFPLQQNKETFGGTIFLNANSFGSKFNSEKLLESINPGYGLGLRVMINKENRTTISADYAFGRKGNSGFYLNINESF</sequence>
<comment type="subcellular location">
    <subcellularLocation>
        <location evidence="1">Membrane</location>
    </subcellularLocation>
</comment>
<evidence type="ECO:0000313" key="4">
    <source>
        <dbReference type="EMBL" id="MCS5489987.1"/>
    </source>
</evidence>
<dbReference type="RefSeq" id="WP_259413667.1">
    <property type="nucleotide sequence ID" value="NZ_JANWGH010000001.1"/>
</dbReference>
<name>A0ABT2G4G5_9BACT</name>
<keyword evidence="5" id="KW-1185">Reference proteome</keyword>
<evidence type="ECO:0000259" key="3">
    <source>
        <dbReference type="Pfam" id="PF01103"/>
    </source>
</evidence>
<evidence type="ECO:0000256" key="2">
    <source>
        <dbReference type="ARBA" id="ARBA00023136"/>
    </source>
</evidence>
<protein>
    <submittedName>
        <fullName evidence="4">Outer membrane protein assembly factor</fullName>
    </submittedName>
</protein>
<dbReference type="InterPro" id="IPR000184">
    <property type="entry name" value="Bac_surfAg_D15"/>
</dbReference>
<organism evidence="4 5">
    <name type="scientific">Algoriphagus limi</name>
    <dbReference type="NCBI Taxonomy" id="2975273"/>
    <lineage>
        <taxon>Bacteria</taxon>
        <taxon>Pseudomonadati</taxon>
        <taxon>Bacteroidota</taxon>
        <taxon>Cytophagia</taxon>
        <taxon>Cytophagales</taxon>
        <taxon>Cyclobacteriaceae</taxon>
        <taxon>Algoriphagus</taxon>
    </lineage>
</organism>
<keyword evidence="2" id="KW-0472">Membrane</keyword>
<gene>
    <name evidence="4" type="ORF">NY014_06075</name>
</gene>